<dbReference type="PANTHER" id="PTHR35910:SF1">
    <property type="entry name" value="2EXR DOMAIN-CONTAINING PROTEIN"/>
    <property type="match status" value="1"/>
</dbReference>
<comment type="caution">
    <text evidence="2">The sequence shown here is derived from an EMBL/GenBank/DDBJ whole genome shotgun (WGS) entry which is preliminary data.</text>
</comment>
<sequence length="181" mass="20551">MTISTEGFVSEDAFHIPRRYVEPIRVNFSCTDFYQLLIPQLPLELRLVVWRLSLPEPRTVSIPYGATTLSQNGDFRNRTSKAEVATILHFSHESRQEGLRYCKLRFGVAGPAKVFFDSEVDILHVGRMEGFMTSCSQYLTFMVVCNQSDLEETRHLAIDESVLGDGIKDRAVLCSAESILR</sequence>
<feature type="domain" description="2EXR" evidence="1">
    <location>
        <begin position="39"/>
        <end position="123"/>
    </location>
</feature>
<proteinExistence type="predicted"/>
<dbReference type="Pfam" id="PF20150">
    <property type="entry name" value="2EXR"/>
    <property type="match status" value="1"/>
</dbReference>
<protein>
    <recommendedName>
        <fullName evidence="1">2EXR domain-containing protein</fullName>
    </recommendedName>
</protein>
<keyword evidence="3" id="KW-1185">Reference proteome</keyword>
<gene>
    <name evidence="2" type="ORF">CSOJ01_08475</name>
</gene>
<name>A0A8H6MSY0_9PEZI</name>
<evidence type="ECO:0000313" key="2">
    <source>
        <dbReference type="EMBL" id="KAF6806971.1"/>
    </source>
</evidence>
<reference evidence="2 3" key="1">
    <citation type="journal article" date="2020" name="Phytopathology">
        <title>Genome Sequence Resources of Colletotrichum truncatum, C. plurivorum, C. musicola, and C. sojae: Four Species Pathogenic to Soybean (Glycine max).</title>
        <authorList>
            <person name="Rogerio F."/>
            <person name="Boufleur T.R."/>
            <person name="Ciampi-Guillardi M."/>
            <person name="Sukno S.A."/>
            <person name="Thon M.R."/>
            <person name="Massola Junior N.S."/>
            <person name="Baroncelli R."/>
        </authorList>
    </citation>
    <scope>NUCLEOTIDE SEQUENCE [LARGE SCALE GENOMIC DNA]</scope>
    <source>
        <strain evidence="2 3">LFN0009</strain>
    </source>
</reference>
<organism evidence="2 3">
    <name type="scientific">Colletotrichum sojae</name>
    <dbReference type="NCBI Taxonomy" id="2175907"/>
    <lineage>
        <taxon>Eukaryota</taxon>
        <taxon>Fungi</taxon>
        <taxon>Dikarya</taxon>
        <taxon>Ascomycota</taxon>
        <taxon>Pezizomycotina</taxon>
        <taxon>Sordariomycetes</taxon>
        <taxon>Hypocreomycetidae</taxon>
        <taxon>Glomerellales</taxon>
        <taxon>Glomerellaceae</taxon>
        <taxon>Colletotrichum</taxon>
        <taxon>Colletotrichum orchidearum species complex</taxon>
    </lineage>
</organism>
<evidence type="ECO:0000259" key="1">
    <source>
        <dbReference type="Pfam" id="PF20150"/>
    </source>
</evidence>
<evidence type="ECO:0000313" key="3">
    <source>
        <dbReference type="Proteomes" id="UP000652219"/>
    </source>
</evidence>
<dbReference type="AlphaFoldDB" id="A0A8H6MSY0"/>
<dbReference type="InterPro" id="IPR045518">
    <property type="entry name" value="2EXR"/>
</dbReference>
<accession>A0A8H6MSY0</accession>
<dbReference type="PANTHER" id="PTHR35910">
    <property type="entry name" value="2EXR DOMAIN-CONTAINING PROTEIN"/>
    <property type="match status" value="1"/>
</dbReference>
<dbReference type="Proteomes" id="UP000652219">
    <property type="component" value="Unassembled WGS sequence"/>
</dbReference>
<dbReference type="EMBL" id="WIGN01000147">
    <property type="protein sequence ID" value="KAF6806971.1"/>
    <property type="molecule type" value="Genomic_DNA"/>
</dbReference>